<protein>
    <submittedName>
        <fullName evidence="2">Oidioi.mRNA.OKI2018_I69.XSR.g16875.t1.cds</fullName>
    </submittedName>
</protein>
<accession>A0ABN7SLP6</accession>
<organism evidence="2 3">
    <name type="scientific">Oikopleura dioica</name>
    <name type="common">Tunicate</name>
    <dbReference type="NCBI Taxonomy" id="34765"/>
    <lineage>
        <taxon>Eukaryota</taxon>
        <taxon>Metazoa</taxon>
        <taxon>Chordata</taxon>
        <taxon>Tunicata</taxon>
        <taxon>Appendicularia</taxon>
        <taxon>Copelata</taxon>
        <taxon>Oikopleuridae</taxon>
        <taxon>Oikopleura</taxon>
    </lineage>
</organism>
<sequence length="102" mass="11939">MLRFLRECLCPTREDGVEMQENQPARPAREPEERGNNNANLEAEIDSLRWELDQSKNKIASLQKALNEKTLAEEENEAKIQLLKGEVEKLKFQKEMLEDRLK</sequence>
<evidence type="ECO:0000313" key="3">
    <source>
        <dbReference type="Proteomes" id="UP001158576"/>
    </source>
</evidence>
<keyword evidence="3" id="KW-1185">Reference proteome</keyword>
<evidence type="ECO:0000313" key="2">
    <source>
        <dbReference type="EMBL" id="CAG5100167.1"/>
    </source>
</evidence>
<reference evidence="2 3" key="1">
    <citation type="submission" date="2021-04" db="EMBL/GenBank/DDBJ databases">
        <authorList>
            <person name="Bliznina A."/>
        </authorList>
    </citation>
    <scope>NUCLEOTIDE SEQUENCE [LARGE SCALE GENOMIC DNA]</scope>
</reference>
<feature type="region of interest" description="Disordered" evidence="1">
    <location>
        <begin position="13"/>
        <end position="41"/>
    </location>
</feature>
<proteinExistence type="predicted"/>
<dbReference type="EMBL" id="OU015569">
    <property type="protein sequence ID" value="CAG5100167.1"/>
    <property type="molecule type" value="Genomic_DNA"/>
</dbReference>
<name>A0ABN7SLP6_OIKDI</name>
<dbReference type="Proteomes" id="UP001158576">
    <property type="component" value="Chromosome XSR"/>
</dbReference>
<gene>
    <name evidence="2" type="ORF">OKIOD_LOCUS8433</name>
</gene>
<evidence type="ECO:0000256" key="1">
    <source>
        <dbReference type="SAM" id="MobiDB-lite"/>
    </source>
</evidence>